<name>R8PZT9_BACCE</name>
<dbReference type="HOGENOM" id="CLU_3208974_0_0_9"/>
<sequence length="45" mass="5356">MKVSTYYCHFLSVNRYISKIADIFGVAVDIFQKSLIYLELRSIYF</sequence>
<feature type="non-terminal residue" evidence="1">
    <location>
        <position position="45"/>
    </location>
</feature>
<dbReference type="EMBL" id="AHEZ01000062">
    <property type="protein sequence ID" value="EOP64077.1"/>
    <property type="molecule type" value="Genomic_DNA"/>
</dbReference>
<reference evidence="1 2" key="1">
    <citation type="submission" date="2012-12" db="EMBL/GenBank/DDBJ databases">
        <title>The Genome Sequence of Bacillus cereus VD118.</title>
        <authorList>
            <consortium name="The Broad Institute Genome Sequencing Platform"/>
            <consortium name="The Broad Institute Genome Sequencing Center for Infectious Disease"/>
            <person name="Feldgarden M."/>
            <person name="Van der Auwera G.A."/>
            <person name="Mahillon J."/>
            <person name="Duprez V."/>
            <person name="Timmery S."/>
            <person name="Mattelet C."/>
            <person name="Dierick K."/>
            <person name="Sun M."/>
            <person name="Yu Z."/>
            <person name="Zhu L."/>
            <person name="Hu X."/>
            <person name="Shank E.B."/>
            <person name="Swiecicka I."/>
            <person name="Hansen B.M."/>
            <person name="Andrup L."/>
            <person name="Walker B."/>
            <person name="Young S.K."/>
            <person name="Zeng Q."/>
            <person name="Gargeya S."/>
            <person name="Fitzgerald M."/>
            <person name="Haas B."/>
            <person name="Abouelleil A."/>
            <person name="Alvarado L."/>
            <person name="Arachchi H.M."/>
            <person name="Berlin A.M."/>
            <person name="Chapman S.B."/>
            <person name="Dewar J."/>
            <person name="Goldberg J."/>
            <person name="Griggs A."/>
            <person name="Gujja S."/>
            <person name="Hansen M."/>
            <person name="Howarth C."/>
            <person name="Imamovic A."/>
            <person name="Larimer J."/>
            <person name="McCowan C."/>
            <person name="Murphy C."/>
            <person name="Neiman D."/>
            <person name="Pearson M."/>
            <person name="Priest M."/>
            <person name="Roberts A."/>
            <person name="Saif S."/>
            <person name="Shea T."/>
            <person name="Sisk P."/>
            <person name="Sykes S."/>
            <person name="Wortman J."/>
            <person name="Nusbaum C."/>
            <person name="Birren B."/>
        </authorList>
    </citation>
    <scope>NUCLEOTIDE SEQUENCE [LARGE SCALE GENOMIC DNA]</scope>
    <source>
        <strain evidence="1 2">VD118</strain>
    </source>
</reference>
<dbReference type="AlphaFoldDB" id="R8PZT9"/>
<proteinExistence type="predicted"/>
<evidence type="ECO:0000313" key="1">
    <source>
        <dbReference type="EMBL" id="EOP64077.1"/>
    </source>
</evidence>
<comment type="caution">
    <text evidence="1">The sequence shown here is derived from an EMBL/GenBank/DDBJ whole genome shotgun (WGS) entry which is preliminary data.</text>
</comment>
<evidence type="ECO:0000313" key="2">
    <source>
        <dbReference type="Proteomes" id="UP000014019"/>
    </source>
</evidence>
<organism evidence="1 2">
    <name type="scientific">Bacillus cereus VD118</name>
    <dbReference type="NCBI Taxonomy" id="1053231"/>
    <lineage>
        <taxon>Bacteria</taxon>
        <taxon>Bacillati</taxon>
        <taxon>Bacillota</taxon>
        <taxon>Bacilli</taxon>
        <taxon>Bacillales</taxon>
        <taxon>Bacillaceae</taxon>
        <taxon>Bacillus</taxon>
        <taxon>Bacillus cereus group</taxon>
    </lineage>
</organism>
<protein>
    <submittedName>
        <fullName evidence="1">Uncharacterized protein</fullName>
    </submittedName>
</protein>
<accession>R8PZT9</accession>
<dbReference type="Proteomes" id="UP000014019">
    <property type="component" value="Unassembled WGS sequence"/>
</dbReference>
<gene>
    <name evidence="1" type="ORF">IIQ_03674</name>
</gene>